<feature type="region of interest" description="Disordered" evidence="1">
    <location>
        <begin position="246"/>
        <end position="308"/>
    </location>
</feature>
<dbReference type="AlphaFoldDB" id="A0A314KMQ0"/>
<proteinExistence type="predicted"/>
<dbReference type="Proteomes" id="UP000187609">
    <property type="component" value="Unassembled WGS sequence"/>
</dbReference>
<feature type="region of interest" description="Disordered" evidence="1">
    <location>
        <begin position="56"/>
        <end position="76"/>
    </location>
</feature>
<gene>
    <name evidence="2" type="ORF">A4A49_12600</name>
</gene>
<evidence type="ECO:0000313" key="2">
    <source>
        <dbReference type="EMBL" id="OIT30573.1"/>
    </source>
</evidence>
<dbReference type="EMBL" id="MJEQ01001481">
    <property type="protein sequence ID" value="OIT30573.1"/>
    <property type="molecule type" value="Genomic_DNA"/>
</dbReference>
<dbReference type="Gramene" id="OIT30573">
    <property type="protein sequence ID" value="OIT30573"/>
    <property type="gene ID" value="A4A49_12600"/>
</dbReference>
<feature type="compositionally biased region" description="Basic and acidic residues" evidence="1">
    <location>
        <begin position="8"/>
        <end position="27"/>
    </location>
</feature>
<feature type="compositionally biased region" description="Basic and acidic residues" evidence="1">
    <location>
        <begin position="59"/>
        <end position="72"/>
    </location>
</feature>
<keyword evidence="3" id="KW-1185">Reference proteome</keyword>
<reference evidence="2" key="1">
    <citation type="submission" date="2016-11" db="EMBL/GenBank/DDBJ databases">
        <title>The genome of Nicotiana attenuata.</title>
        <authorList>
            <person name="Xu S."/>
            <person name="Brockmoeller T."/>
            <person name="Gaquerel E."/>
            <person name="Navarro A."/>
            <person name="Kuhl H."/>
            <person name="Gase K."/>
            <person name="Ling Z."/>
            <person name="Zhou W."/>
            <person name="Kreitzer C."/>
            <person name="Stanke M."/>
            <person name="Tang H."/>
            <person name="Lyons E."/>
            <person name="Pandey P."/>
            <person name="Pandey S.P."/>
            <person name="Timmermann B."/>
            <person name="Baldwin I.T."/>
        </authorList>
    </citation>
    <scope>NUCLEOTIDE SEQUENCE [LARGE SCALE GENOMIC DNA]</scope>
    <source>
        <strain evidence="2">UT</strain>
    </source>
</reference>
<evidence type="ECO:0000256" key="1">
    <source>
        <dbReference type="SAM" id="MobiDB-lite"/>
    </source>
</evidence>
<sequence>MQARKNKYQRDNRGHIIDDTQGKKADKVMGKAKVDAVATKNKFAALELEEVDQPTLRITEGKGEDKGNDKKKAQVNPRKPGEILAIVDGVLVYDLRSEQVEDVNMEVLNYTVGSHQQTVDGKGSDPNGTVKSGRTATVIPRLGSVYELQFWMMQDDVNSMEQKNMNEELDGQTKGQLEQAIIPRTSGDLEAHVAGTIETSPMACASGTGQPMQIQLNIPIKSPIQVLHDLVTHNVTPMEIQAVGDQEQFEEESDDESTAGNFKAIARDVDLSPRAGDKGGKKTRKQGENKENPQPKIILPKRAASQTK</sequence>
<feature type="region of interest" description="Disordered" evidence="1">
    <location>
        <begin position="1"/>
        <end position="27"/>
    </location>
</feature>
<organism evidence="2 3">
    <name type="scientific">Nicotiana attenuata</name>
    <name type="common">Coyote tobacco</name>
    <dbReference type="NCBI Taxonomy" id="49451"/>
    <lineage>
        <taxon>Eukaryota</taxon>
        <taxon>Viridiplantae</taxon>
        <taxon>Streptophyta</taxon>
        <taxon>Embryophyta</taxon>
        <taxon>Tracheophyta</taxon>
        <taxon>Spermatophyta</taxon>
        <taxon>Magnoliopsida</taxon>
        <taxon>eudicotyledons</taxon>
        <taxon>Gunneridae</taxon>
        <taxon>Pentapetalae</taxon>
        <taxon>asterids</taxon>
        <taxon>lamiids</taxon>
        <taxon>Solanales</taxon>
        <taxon>Solanaceae</taxon>
        <taxon>Nicotianoideae</taxon>
        <taxon>Nicotianeae</taxon>
        <taxon>Nicotiana</taxon>
    </lineage>
</organism>
<evidence type="ECO:0000313" key="3">
    <source>
        <dbReference type="Proteomes" id="UP000187609"/>
    </source>
</evidence>
<name>A0A314KMQ0_NICAT</name>
<comment type="caution">
    <text evidence="2">The sequence shown here is derived from an EMBL/GenBank/DDBJ whole genome shotgun (WGS) entry which is preliminary data.</text>
</comment>
<accession>A0A314KMQ0</accession>
<protein>
    <submittedName>
        <fullName evidence="2">Uncharacterized protein</fullName>
    </submittedName>
</protein>
<feature type="compositionally biased region" description="Acidic residues" evidence="1">
    <location>
        <begin position="247"/>
        <end position="257"/>
    </location>
</feature>
<feature type="compositionally biased region" description="Basic and acidic residues" evidence="1">
    <location>
        <begin position="265"/>
        <end position="293"/>
    </location>
</feature>